<dbReference type="SMART" id="SM00733">
    <property type="entry name" value="Mterf"/>
    <property type="match status" value="4"/>
</dbReference>
<sequence length="376" mass="43151">MFNSQRFKRLLHLQGAIRIQLLIPKPNPFLSTLSSKCSSTTSEQPSFTVSYLINTCGLSPENALKASKLLQFQTPQKPDLVIAFFRNHGFSDSHINNIIRHAPNVLTCDPNKRVLPKFEFLRSKGASSSDIVELVNRNPRILYSSLEKNIIPSYELVRKFLQSDKITIDSILNCGYFFSNDRVAQNVKLLLDVGVTDSNISYLLRRRLFIILSSGLRGAIDEVNEMGFDPSKVNFAVALQAKVTIPKSRWDAKVRALRSWGWSEELILHMFRRDPRLMLSSEDKINKVMRFWVNQLGWNSFALVKRPQIFGMSLEKRITPRAFVVQYLLAKGLRKTSASLITPFCVPEKEFLEKYVQCFKEDSCQLLKLYEENMST</sequence>
<proteinExistence type="inferred from homology"/>
<dbReference type="Gene3D" id="1.25.70.10">
    <property type="entry name" value="Transcription termination factor 3, mitochondrial"/>
    <property type="match status" value="1"/>
</dbReference>
<dbReference type="PANTHER" id="PTHR13068">
    <property type="entry name" value="CGI-12 PROTEIN-RELATED"/>
    <property type="match status" value="1"/>
</dbReference>
<protein>
    <submittedName>
        <fullName evidence="4">Uncharacterized protein</fullName>
    </submittedName>
</protein>
<keyword evidence="2" id="KW-0806">Transcription termination</keyword>
<keyword evidence="3" id="KW-0809">Transit peptide</keyword>
<keyword evidence="2" id="KW-0805">Transcription regulation</keyword>
<dbReference type="Proteomes" id="UP001367508">
    <property type="component" value="Unassembled WGS sequence"/>
</dbReference>
<dbReference type="Pfam" id="PF02536">
    <property type="entry name" value="mTERF"/>
    <property type="match status" value="2"/>
</dbReference>
<evidence type="ECO:0000313" key="4">
    <source>
        <dbReference type="EMBL" id="KAK7329417.1"/>
    </source>
</evidence>
<evidence type="ECO:0000256" key="3">
    <source>
        <dbReference type="ARBA" id="ARBA00022946"/>
    </source>
</evidence>
<dbReference type="GO" id="GO:0006353">
    <property type="term" value="P:DNA-templated transcription termination"/>
    <property type="evidence" value="ECO:0007669"/>
    <property type="project" value="UniProtKB-KW"/>
</dbReference>
<evidence type="ECO:0000313" key="5">
    <source>
        <dbReference type="Proteomes" id="UP001367508"/>
    </source>
</evidence>
<evidence type="ECO:0000256" key="1">
    <source>
        <dbReference type="ARBA" id="ARBA00007692"/>
    </source>
</evidence>
<dbReference type="FunFam" id="1.25.70.10:FF:000001">
    <property type="entry name" value="Mitochondrial transcription termination factor-like"/>
    <property type="match status" value="1"/>
</dbReference>
<comment type="similarity">
    <text evidence="1">Belongs to the mTERF family.</text>
</comment>
<organism evidence="4 5">
    <name type="scientific">Canavalia gladiata</name>
    <name type="common">Sword bean</name>
    <name type="synonym">Dolichos gladiatus</name>
    <dbReference type="NCBI Taxonomy" id="3824"/>
    <lineage>
        <taxon>Eukaryota</taxon>
        <taxon>Viridiplantae</taxon>
        <taxon>Streptophyta</taxon>
        <taxon>Embryophyta</taxon>
        <taxon>Tracheophyta</taxon>
        <taxon>Spermatophyta</taxon>
        <taxon>Magnoliopsida</taxon>
        <taxon>eudicotyledons</taxon>
        <taxon>Gunneridae</taxon>
        <taxon>Pentapetalae</taxon>
        <taxon>rosids</taxon>
        <taxon>fabids</taxon>
        <taxon>Fabales</taxon>
        <taxon>Fabaceae</taxon>
        <taxon>Papilionoideae</taxon>
        <taxon>50 kb inversion clade</taxon>
        <taxon>NPAAA clade</taxon>
        <taxon>indigoferoid/millettioid clade</taxon>
        <taxon>Phaseoleae</taxon>
        <taxon>Canavalia</taxon>
    </lineage>
</organism>
<name>A0AAN9QBU2_CANGL</name>
<gene>
    <name evidence="4" type="ORF">VNO77_23584</name>
</gene>
<dbReference type="AlphaFoldDB" id="A0AAN9QBU2"/>
<dbReference type="EMBL" id="JAYMYQ010000005">
    <property type="protein sequence ID" value="KAK7329417.1"/>
    <property type="molecule type" value="Genomic_DNA"/>
</dbReference>
<dbReference type="GO" id="GO:0003676">
    <property type="term" value="F:nucleic acid binding"/>
    <property type="evidence" value="ECO:0007669"/>
    <property type="project" value="InterPro"/>
</dbReference>
<accession>A0AAN9QBU2</accession>
<keyword evidence="2" id="KW-0804">Transcription</keyword>
<dbReference type="InterPro" id="IPR003690">
    <property type="entry name" value="MTERF"/>
</dbReference>
<evidence type="ECO:0000256" key="2">
    <source>
        <dbReference type="ARBA" id="ARBA00022472"/>
    </source>
</evidence>
<reference evidence="4 5" key="1">
    <citation type="submission" date="2024-01" db="EMBL/GenBank/DDBJ databases">
        <title>The genomes of 5 underutilized Papilionoideae crops provide insights into root nodulation and disease resistanc.</title>
        <authorList>
            <person name="Jiang F."/>
        </authorList>
    </citation>
    <scope>NUCLEOTIDE SEQUENCE [LARGE SCALE GENOMIC DNA]</scope>
    <source>
        <strain evidence="4">LVBAO_FW01</strain>
        <tissue evidence="4">Leaves</tissue>
    </source>
</reference>
<comment type="caution">
    <text evidence="4">The sequence shown here is derived from an EMBL/GenBank/DDBJ whole genome shotgun (WGS) entry which is preliminary data.</text>
</comment>
<keyword evidence="5" id="KW-1185">Reference proteome</keyword>
<dbReference type="InterPro" id="IPR038538">
    <property type="entry name" value="MTERF_sf"/>
</dbReference>
<dbReference type="PANTHER" id="PTHR13068:SF172">
    <property type="entry name" value="TRANSCRIPTION TERMINATION FACTOR FAMILY PROTEIN"/>
    <property type="match status" value="1"/>
</dbReference>